<dbReference type="PROSITE" id="PS51077">
    <property type="entry name" value="HTH_ICLR"/>
    <property type="match status" value="1"/>
</dbReference>
<evidence type="ECO:0000256" key="1">
    <source>
        <dbReference type="ARBA" id="ARBA00023015"/>
    </source>
</evidence>
<evidence type="ECO:0000313" key="6">
    <source>
        <dbReference type="EMBL" id="GAA3933429.1"/>
    </source>
</evidence>
<name>A0ABP7MZG3_9MICO</name>
<accession>A0ABP7MZG3</accession>
<evidence type="ECO:0000259" key="4">
    <source>
        <dbReference type="PROSITE" id="PS51077"/>
    </source>
</evidence>
<dbReference type="SUPFAM" id="SSF55781">
    <property type="entry name" value="GAF domain-like"/>
    <property type="match status" value="1"/>
</dbReference>
<dbReference type="PROSITE" id="PS51078">
    <property type="entry name" value="ICLR_ED"/>
    <property type="match status" value="1"/>
</dbReference>
<sequence length="267" mass="28143">MVAGAAPTPGKPAGSARTVRAVVHAVQLLRRLAQSTAPSPLGELAESVGLSKPATFNLLKTLELEGLVGKDDDARYRLGWGVYELGSAVVRGADLTRVGRSHLDHLAEVTGEATLLAIIDDSTVLYIDRGQADDSFAMVANVGRRSPLHTNASGKVLLAWKDEAFLDAYLSTTTLERRTARTITDPDVLRAELTKVRQQGFATCVQEQEEGLSSISVPVVGHTGEAVAALTVAAPSPRINDGSMPEIRDLLLSAATEMSVRLGGPAA</sequence>
<feature type="domain" description="IclR-ED" evidence="5">
    <location>
        <begin position="81"/>
        <end position="264"/>
    </location>
</feature>
<dbReference type="PANTHER" id="PTHR30136">
    <property type="entry name" value="HELIX-TURN-HELIX TRANSCRIPTIONAL REGULATOR, ICLR FAMILY"/>
    <property type="match status" value="1"/>
</dbReference>
<dbReference type="PANTHER" id="PTHR30136:SF35">
    <property type="entry name" value="HTH-TYPE TRANSCRIPTIONAL REGULATOR RV1719"/>
    <property type="match status" value="1"/>
</dbReference>
<feature type="domain" description="HTH iclR-type" evidence="4">
    <location>
        <begin position="19"/>
        <end position="80"/>
    </location>
</feature>
<evidence type="ECO:0000256" key="2">
    <source>
        <dbReference type="ARBA" id="ARBA00023125"/>
    </source>
</evidence>
<reference evidence="7" key="1">
    <citation type="journal article" date="2019" name="Int. J. Syst. Evol. Microbiol.">
        <title>The Global Catalogue of Microorganisms (GCM) 10K type strain sequencing project: providing services to taxonomists for standard genome sequencing and annotation.</title>
        <authorList>
            <consortium name="The Broad Institute Genomics Platform"/>
            <consortium name="The Broad Institute Genome Sequencing Center for Infectious Disease"/>
            <person name="Wu L."/>
            <person name="Ma J."/>
        </authorList>
    </citation>
    <scope>NUCLEOTIDE SEQUENCE [LARGE SCALE GENOMIC DNA]</scope>
    <source>
        <strain evidence="7">JCM 17024</strain>
    </source>
</reference>
<evidence type="ECO:0000259" key="5">
    <source>
        <dbReference type="PROSITE" id="PS51078"/>
    </source>
</evidence>
<dbReference type="EMBL" id="BAABCP010000001">
    <property type="protein sequence ID" value="GAA3933429.1"/>
    <property type="molecule type" value="Genomic_DNA"/>
</dbReference>
<proteinExistence type="predicted"/>
<dbReference type="Gene3D" id="1.10.10.10">
    <property type="entry name" value="Winged helix-like DNA-binding domain superfamily/Winged helix DNA-binding domain"/>
    <property type="match status" value="1"/>
</dbReference>
<comment type="caution">
    <text evidence="6">The sequence shown here is derived from an EMBL/GenBank/DDBJ whole genome shotgun (WGS) entry which is preliminary data.</text>
</comment>
<evidence type="ECO:0000256" key="3">
    <source>
        <dbReference type="ARBA" id="ARBA00023163"/>
    </source>
</evidence>
<keyword evidence="7" id="KW-1185">Reference proteome</keyword>
<dbReference type="InterPro" id="IPR036390">
    <property type="entry name" value="WH_DNA-bd_sf"/>
</dbReference>
<gene>
    <name evidence="6" type="ORF">GCM10022383_09970</name>
</gene>
<dbReference type="Proteomes" id="UP001501591">
    <property type="component" value="Unassembled WGS sequence"/>
</dbReference>
<dbReference type="Gene3D" id="3.30.450.40">
    <property type="match status" value="1"/>
</dbReference>
<dbReference type="InterPro" id="IPR050707">
    <property type="entry name" value="HTH_MetabolicPath_Reg"/>
</dbReference>
<dbReference type="InterPro" id="IPR029016">
    <property type="entry name" value="GAF-like_dom_sf"/>
</dbReference>
<keyword evidence="2" id="KW-0238">DNA-binding</keyword>
<dbReference type="InterPro" id="IPR014757">
    <property type="entry name" value="Tscrpt_reg_IclR_C"/>
</dbReference>
<dbReference type="RefSeq" id="WP_344818419.1">
    <property type="nucleotide sequence ID" value="NZ_BAABCP010000001.1"/>
</dbReference>
<keyword evidence="3" id="KW-0804">Transcription</keyword>
<evidence type="ECO:0000313" key="7">
    <source>
        <dbReference type="Proteomes" id="UP001501591"/>
    </source>
</evidence>
<dbReference type="InterPro" id="IPR036388">
    <property type="entry name" value="WH-like_DNA-bd_sf"/>
</dbReference>
<dbReference type="Pfam" id="PF01614">
    <property type="entry name" value="IclR_C"/>
    <property type="match status" value="1"/>
</dbReference>
<protein>
    <submittedName>
        <fullName evidence="6">IclR family transcriptional regulator</fullName>
    </submittedName>
</protein>
<dbReference type="SUPFAM" id="SSF46785">
    <property type="entry name" value="Winged helix' DNA-binding domain"/>
    <property type="match status" value="1"/>
</dbReference>
<dbReference type="SMART" id="SM00346">
    <property type="entry name" value="HTH_ICLR"/>
    <property type="match status" value="1"/>
</dbReference>
<keyword evidence="1" id="KW-0805">Transcription regulation</keyword>
<dbReference type="InterPro" id="IPR005471">
    <property type="entry name" value="Tscrpt_reg_IclR_N"/>
</dbReference>
<dbReference type="Pfam" id="PF09339">
    <property type="entry name" value="HTH_IclR"/>
    <property type="match status" value="1"/>
</dbReference>
<organism evidence="6 7">
    <name type="scientific">Microbacterium soli</name>
    <dbReference type="NCBI Taxonomy" id="446075"/>
    <lineage>
        <taxon>Bacteria</taxon>
        <taxon>Bacillati</taxon>
        <taxon>Actinomycetota</taxon>
        <taxon>Actinomycetes</taxon>
        <taxon>Micrococcales</taxon>
        <taxon>Microbacteriaceae</taxon>
        <taxon>Microbacterium</taxon>
    </lineage>
</organism>